<dbReference type="InterPro" id="IPR050794">
    <property type="entry name" value="CPA2_transporter"/>
</dbReference>
<keyword evidence="10 12" id="KW-0472">Membrane</keyword>
<keyword evidence="9" id="KW-0406">Ion transport</keyword>
<dbReference type="EMBL" id="SWLB01000018">
    <property type="protein sequence ID" value="KAF3326580.1"/>
    <property type="molecule type" value="Genomic_DNA"/>
</dbReference>
<keyword evidence="5" id="KW-0633">Potassium transport</keyword>
<dbReference type="AlphaFoldDB" id="A0A833VHJ7"/>
<evidence type="ECO:0000313" key="15">
    <source>
        <dbReference type="Proteomes" id="UP000623129"/>
    </source>
</evidence>
<evidence type="ECO:0000256" key="6">
    <source>
        <dbReference type="ARBA" id="ARBA00022692"/>
    </source>
</evidence>
<keyword evidence="8 12" id="KW-1133">Transmembrane helix</keyword>
<dbReference type="GO" id="GO:0009941">
    <property type="term" value="C:chloroplast envelope"/>
    <property type="evidence" value="ECO:0007669"/>
    <property type="project" value="UniProtKB-SubCell"/>
</dbReference>
<feature type="transmembrane region" description="Helical" evidence="12">
    <location>
        <begin position="172"/>
        <end position="193"/>
    </location>
</feature>
<dbReference type="PANTHER" id="PTHR32468:SF164">
    <property type="entry name" value="OS05G0485000 PROTEIN"/>
    <property type="match status" value="1"/>
</dbReference>
<feature type="transmembrane region" description="Helical" evidence="12">
    <location>
        <begin position="205"/>
        <end position="230"/>
    </location>
</feature>
<evidence type="ECO:0000256" key="2">
    <source>
        <dbReference type="ARBA" id="ARBA00004119"/>
    </source>
</evidence>
<evidence type="ECO:0000256" key="4">
    <source>
        <dbReference type="ARBA" id="ARBA00022448"/>
    </source>
</evidence>
<evidence type="ECO:0000259" key="13">
    <source>
        <dbReference type="Pfam" id="PF00999"/>
    </source>
</evidence>
<feature type="transmembrane region" description="Helical" evidence="12">
    <location>
        <begin position="6"/>
        <end position="26"/>
    </location>
</feature>
<dbReference type="GO" id="GO:0006813">
    <property type="term" value="P:potassium ion transport"/>
    <property type="evidence" value="ECO:0007669"/>
    <property type="project" value="UniProtKB-KW"/>
</dbReference>
<comment type="caution">
    <text evidence="14">The sequence shown here is derived from an EMBL/GenBank/DDBJ whole genome shotgun (WGS) entry which is preliminary data.</text>
</comment>
<protein>
    <submittedName>
        <fullName evidence="14">Cation/H(+) antiporter 15-like protein</fullName>
    </submittedName>
</protein>
<evidence type="ECO:0000256" key="11">
    <source>
        <dbReference type="ARBA" id="ARBA00038341"/>
    </source>
</evidence>
<dbReference type="GO" id="GO:0012505">
    <property type="term" value="C:endomembrane system"/>
    <property type="evidence" value="ECO:0007669"/>
    <property type="project" value="TreeGrafter"/>
</dbReference>
<keyword evidence="7" id="KW-0630">Potassium</keyword>
<evidence type="ECO:0000256" key="8">
    <source>
        <dbReference type="ARBA" id="ARBA00022989"/>
    </source>
</evidence>
<feature type="transmembrane region" description="Helical" evidence="12">
    <location>
        <begin position="137"/>
        <end position="160"/>
    </location>
</feature>
<dbReference type="InterPro" id="IPR006153">
    <property type="entry name" value="Cation/H_exchanger_TM"/>
</dbReference>
<dbReference type="GO" id="GO:0006885">
    <property type="term" value="P:regulation of pH"/>
    <property type="evidence" value="ECO:0007669"/>
    <property type="project" value="TreeGrafter"/>
</dbReference>
<feature type="transmembrane region" description="Helical" evidence="12">
    <location>
        <begin position="105"/>
        <end position="125"/>
    </location>
</feature>
<evidence type="ECO:0000256" key="12">
    <source>
        <dbReference type="SAM" id="Phobius"/>
    </source>
</evidence>
<comment type="subcellular location">
    <subcellularLocation>
        <location evidence="3">Membrane</location>
        <topology evidence="3">Multi-pass membrane protein</topology>
    </subcellularLocation>
    <subcellularLocation>
        <location evidence="2">Plastid</location>
        <location evidence="2">Chloroplast envelope</location>
    </subcellularLocation>
</comment>
<dbReference type="GO" id="GO:0015297">
    <property type="term" value="F:antiporter activity"/>
    <property type="evidence" value="ECO:0007669"/>
    <property type="project" value="InterPro"/>
</dbReference>
<dbReference type="GO" id="GO:0016020">
    <property type="term" value="C:membrane"/>
    <property type="evidence" value="ECO:0007669"/>
    <property type="project" value="UniProtKB-SubCell"/>
</dbReference>
<dbReference type="Pfam" id="PF00999">
    <property type="entry name" value="Na_H_Exchanger"/>
    <property type="match status" value="1"/>
</dbReference>
<evidence type="ECO:0000313" key="14">
    <source>
        <dbReference type="EMBL" id="KAF3326580.1"/>
    </source>
</evidence>
<organism evidence="14 15">
    <name type="scientific">Carex littledalei</name>
    <dbReference type="NCBI Taxonomy" id="544730"/>
    <lineage>
        <taxon>Eukaryota</taxon>
        <taxon>Viridiplantae</taxon>
        <taxon>Streptophyta</taxon>
        <taxon>Embryophyta</taxon>
        <taxon>Tracheophyta</taxon>
        <taxon>Spermatophyta</taxon>
        <taxon>Magnoliopsida</taxon>
        <taxon>Liliopsida</taxon>
        <taxon>Poales</taxon>
        <taxon>Cyperaceae</taxon>
        <taxon>Cyperoideae</taxon>
        <taxon>Cariceae</taxon>
        <taxon>Carex</taxon>
        <taxon>Carex subgen. Euthyceras</taxon>
    </lineage>
</organism>
<keyword evidence="15" id="KW-1185">Reference proteome</keyword>
<feature type="transmembrane region" description="Helical" evidence="12">
    <location>
        <begin position="388"/>
        <end position="409"/>
    </location>
</feature>
<dbReference type="PANTHER" id="PTHR32468">
    <property type="entry name" value="CATION/H + ANTIPORTER"/>
    <property type="match status" value="1"/>
</dbReference>
<feature type="transmembrane region" description="Helical" evidence="12">
    <location>
        <begin position="74"/>
        <end position="93"/>
    </location>
</feature>
<name>A0A833VHJ7_9POAL</name>
<evidence type="ECO:0000256" key="10">
    <source>
        <dbReference type="ARBA" id="ARBA00023136"/>
    </source>
</evidence>
<dbReference type="GO" id="GO:1902600">
    <property type="term" value="P:proton transmembrane transport"/>
    <property type="evidence" value="ECO:0007669"/>
    <property type="project" value="InterPro"/>
</dbReference>
<comment type="similarity">
    <text evidence="11">Belongs to the monovalent cation:proton antiporter 2 (CPA2) transporter (TC 2.A.37) family. CHX (TC 2.A.37.4) subfamily.</text>
</comment>
<dbReference type="Gene3D" id="1.20.1530.20">
    <property type="match status" value="1"/>
</dbReference>
<proteinExistence type="inferred from homology"/>
<feature type="transmembrane region" description="Helical" evidence="12">
    <location>
        <begin position="33"/>
        <end position="49"/>
    </location>
</feature>
<evidence type="ECO:0000256" key="3">
    <source>
        <dbReference type="ARBA" id="ARBA00004141"/>
    </source>
</evidence>
<keyword evidence="6 12" id="KW-0812">Transmembrane</keyword>
<evidence type="ECO:0000256" key="7">
    <source>
        <dbReference type="ARBA" id="ARBA00022958"/>
    </source>
</evidence>
<dbReference type="OrthoDB" id="1889525at2759"/>
<sequence>MLFGFLPHLLMMLVLIVTVSRALHFLLRRLKQPLIVCQMIAGFVIFLPWKKDKHDEYSKYNLFTWPNNRRLEEVMALSGLLLYLFLAGLKMDVSMVWRSGKKPAIIGLAGLFIPLLLCSFAYAFLHNFLNPFVKNEGKFMFFIVALLCTSCFPVLADILSELQLLNSEVGRLALSSSMIQNLLGWVFKAIFIALNQSQNGVKTGIMSVTLFFLLVFFNVFIVRPYGLWVVQNTPSNGNVRDVHIFVIIATVILTTLACDFGGITYLFGPCIMGLALPYGPPLGTALIERIELVASEVLFPLLFIIEGENMDLIAAAGQELRLWYWVELIVIVVSVAKVVTVAAVAAYCDVPVKHGLLLGLILNFRGFVEMYTLVYFKQGQVIDSATYTMIMLSIIMVTTICVPLVSTLYKPLHVENHASGQTVQQMWSHAELRLITCFFDDKPIPTLLDFLECASSSEAQNHTTVYALHLKKLEACAVSSFICHCNEKGHIKSEEMDHVHNHFIAFGQVKESVTVLPFTTIALQKTMYQDVCSLILKKNTALVIIPFTRKNSLAQVEAQRGMFRAFLPLVLDQARCSVGIMVYHGITQITSASHPHWKYFVGVVFMGGPDDREAVAIATRMAYHPCVYLKFFYFRISSKVMSQNKDSTSSYDMEQTLDDEVIYDLQRENIDNDHMVVSECIMSYVEQTMLAIHSLGNKYDLLIVGRSRGPSSSVTNAEFEEGFDMFELGMIGDVLASSKYSKPANVLVV</sequence>
<evidence type="ECO:0000256" key="9">
    <source>
        <dbReference type="ARBA" id="ARBA00023065"/>
    </source>
</evidence>
<dbReference type="Proteomes" id="UP000623129">
    <property type="component" value="Unassembled WGS sequence"/>
</dbReference>
<feature type="domain" description="Cation/H+ exchanger transmembrane" evidence="13">
    <location>
        <begin position="16"/>
        <end position="403"/>
    </location>
</feature>
<evidence type="ECO:0000256" key="1">
    <source>
        <dbReference type="ARBA" id="ARBA00003198"/>
    </source>
</evidence>
<feature type="transmembrane region" description="Helical" evidence="12">
    <location>
        <begin position="322"/>
        <end position="348"/>
    </location>
</feature>
<reference evidence="14" key="1">
    <citation type="submission" date="2020-01" db="EMBL/GenBank/DDBJ databases">
        <title>Genome sequence of Kobresia littledalei, the first chromosome-level genome in the family Cyperaceae.</title>
        <authorList>
            <person name="Qu G."/>
        </authorList>
    </citation>
    <scope>NUCLEOTIDE SEQUENCE</scope>
    <source>
        <strain evidence="14">C.B.Clarke</strain>
        <tissue evidence="14">Leaf</tissue>
    </source>
</reference>
<comment type="function">
    <text evidence="1">May function as sodium-coupled metabolite transporter across the chloroplast envelope.</text>
</comment>
<dbReference type="InterPro" id="IPR038770">
    <property type="entry name" value="Na+/solute_symporter_sf"/>
</dbReference>
<evidence type="ECO:0000256" key="5">
    <source>
        <dbReference type="ARBA" id="ARBA00022538"/>
    </source>
</evidence>
<accession>A0A833VHJ7</accession>
<gene>
    <name evidence="14" type="ORF">FCM35_KLT08210</name>
</gene>
<feature type="transmembrane region" description="Helical" evidence="12">
    <location>
        <begin position="355"/>
        <end position="376"/>
    </location>
</feature>
<keyword evidence="4" id="KW-0813">Transport</keyword>
<feature type="transmembrane region" description="Helical" evidence="12">
    <location>
        <begin position="242"/>
        <end position="267"/>
    </location>
</feature>